<reference evidence="1" key="1">
    <citation type="journal article" date="2015" name="Nature">
        <title>Complex archaea that bridge the gap between prokaryotes and eukaryotes.</title>
        <authorList>
            <person name="Spang A."/>
            <person name="Saw J.H."/>
            <person name="Jorgensen S.L."/>
            <person name="Zaremba-Niedzwiedzka K."/>
            <person name="Martijn J."/>
            <person name="Lind A.E."/>
            <person name="van Eijk R."/>
            <person name="Schleper C."/>
            <person name="Guy L."/>
            <person name="Ettema T.J."/>
        </authorList>
    </citation>
    <scope>NUCLEOTIDE SEQUENCE</scope>
</reference>
<accession>A0A0F9UTY7</accession>
<dbReference type="EMBL" id="LAZR01000819">
    <property type="protein sequence ID" value="KKN57103.1"/>
    <property type="molecule type" value="Genomic_DNA"/>
</dbReference>
<organism evidence="1">
    <name type="scientific">marine sediment metagenome</name>
    <dbReference type="NCBI Taxonomy" id="412755"/>
    <lineage>
        <taxon>unclassified sequences</taxon>
        <taxon>metagenomes</taxon>
        <taxon>ecological metagenomes</taxon>
    </lineage>
</organism>
<comment type="caution">
    <text evidence="1">The sequence shown here is derived from an EMBL/GenBank/DDBJ whole genome shotgun (WGS) entry which is preliminary data.</text>
</comment>
<sequence>MGVIKSWHVAPGQEIILPQGSEQMQQGFGHTIWYSPHLDHSYYIQGSNLAGWDVYEYDTALCGKCWERRAQYRERRF</sequence>
<protein>
    <submittedName>
        <fullName evidence="1">Uncharacterized protein</fullName>
    </submittedName>
</protein>
<gene>
    <name evidence="1" type="ORF">LCGC14_0565750</name>
</gene>
<proteinExistence type="predicted"/>
<name>A0A0F9UTY7_9ZZZZ</name>
<evidence type="ECO:0000313" key="1">
    <source>
        <dbReference type="EMBL" id="KKN57103.1"/>
    </source>
</evidence>
<dbReference type="AlphaFoldDB" id="A0A0F9UTY7"/>